<organism evidence="1">
    <name type="scientific">Escherichia coli</name>
    <dbReference type="NCBI Taxonomy" id="562"/>
    <lineage>
        <taxon>Bacteria</taxon>
        <taxon>Pseudomonadati</taxon>
        <taxon>Pseudomonadota</taxon>
        <taxon>Gammaproteobacteria</taxon>
        <taxon>Enterobacterales</taxon>
        <taxon>Enterobacteriaceae</taxon>
        <taxon>Escherichia</taxon>
    </lineage>
</organism>
<dbReference type="AlphaFoldDB" id="A0A1S7BFD9"/>
<sequence length="47" mass="5275">MVSASFFENFPFELSLLFFSFTKGRAFFASREEPEATIAPTFATTDA</sequence>
<geneLocation type="plasmid" evidence="1">
    <name>AnCo1</name>
</geneLocation>
<evidence type="ECO:0000313" key="1">
    <source>
        <dbReference type="EMBL" id="AQX82412.1"/>
    </source>
</evidence>
<keyword evidence="1" id="KW-0614">Plasmid</keyword>
<geneLocation type="plasmid" evidence="2">
    <name>AnCo2</name>
</geneLocation>
<proteinExistence type="predicted"/>
<evidence type="ECO:0000313" key="2">
    <source>
        <dbReference type="EMBL" id="AQX82576.1"/>
    </source>
</evidence>
<reference evidence="1" key="2">
    <citation type="submission" date="2017-03" db="EMBL/GenBank/DDBJ databases">
        <title>Genome sequences for AnCo1 and AnCo2 belong to this unpublished manuscript: Complete Genome Sequences of two phage-like plasmids encoding the CTX-M-15 Extended-Spectrum Beta-Lactamase GeneGenome sequence for AnCo3 belongs to this unpublished manuscript:AnCo3, a new member of the emerging family of phage-like plasmids.</title>
        <authorList>
            <person name="Colavecchio A."/>
            <person name="LeJeune J."/>
            <person name="Goodridge L."/>
        </authorList>
    </citation>
    <scope>NUCLEOTIDE SEQUENCE</scope>
    <source>
        <strain evidence="1">243</strain>
        <strain evidence="2">244</strain>
        <plasmid evidence="1">AnCo1</plasmid>
        <plasmid evidence="2">AnCo2</plasmid>
    </source>
</reference>
<reference evidence="1" key="1">
    <citation type="submission" date="2017-01" db="EMBL/GenBank/DDBJ databases">
        <authorList>
            <person name="Jeukens J."/>
            <person name="Freschi L."/>
            <person name="Edmond Rheault J.-G."/>
            <person name="Levesque R."/>
        </authorList>
    </citation>
    <scope>NUCLEOTIDE SEQUENCE</scope>
    <source>
        <strain evidence="1">243</strain>
        <strain evidence="2">244</strain>
        <plasmid evidence="1">AnCo1</plasmid>
        <plasmid evidence="2">AnCo2</plasmid>
    </source>
</reference>
<dbReference type="EMBL" id="KY515225">
    <property type="protein sequence ID" value="AQX82576.1"/>
    <property type="molecule type" value="Genomic_DNA"/>
</dbReference>
<name>A0A1S7BFD9_ECOLX</name>
<accession>A0A1S7BFD9</accession>
<protein>
    <submittedName>
        <fullName evidence="1">Uncharacterized protein</fullName>
    </submittedName>
</protein>
<dbReference type="EMBL" id="KY515224">
    <property type="protein sequence ID" value="AQX82412.1"/>
    <property type="molecule type" value="Genomic_DNA"/>
</dbReference>